<dbReference type="AlphaFoldDB" id="D2NSR1"/>
<dbReference type="GO" id="GO:0008233">
    <property type="term" value="F:peptidase activity"/>
    <property type="evidence" value="ECO:0007669"/>
    <property type="project" value="UniProtKB-KW"/>
</dbReference>
<name>D2NSR1_ROTMD</name>
<dbReference type="GO" id="GO:0006508">
    <property type="term" value="P:proteolysis"/>
    <property type="evidence" value="ECO:0007669"/>
    <property type="project" value="UniProtKB-KW"/>
</dbReference>
<dbReference type="KEGG" id="rmu:RMDY18_08550"/>
<keyword evidence="2" id="KW-1185">Reference proteome</keyword>
<dbReference type="EMBL" id="AP011540">
    <property type="protein sequence ID" value="BAI64687.1"/>
    <property type="molecule type" value="Genomic_DNA"/>
</dbReference>
<reference evidence="2" key="1">
    <citation type="submission" date="2009-07" db="EMBL/GenBank/DDBJ databases">
        <title>Complete genome sequence of Rothia mucilaginosa DJ.</title>
        <authorList>
            <person name="Yamane K."/>
            <person name="Nambu T."/>
            <person name="Mashimo C."/>
            <person name="Sugimori C."/>
            <person name="Yamanaka T."/>
            <person name="Leung K."/>
            <person name="Fukushima H."/>
        </authorList>
    </citation>
    <scope>NUCLEOTIDE SEQUENCE [LARGE SCALE GENOMIC DNA]</scope>
    <source>
        <strain evidence="2">DY-18</strain>
    </source>
</reference>
<proteinExistence type="predicted"/>
<reference evidence="1 2" key="3">
    <citation type="journal article" date="2010" name="Sequencing">
        <title>Complete Genome Sequence of Rothia mucilaginosa DY-18: A Clinical Isolate with Dense Meshwork-Like Structures from a Persistent Apical Periodontitis Lesion.</title>
        <authorList>
            <person name="Yamane K."/>
            <person name="Nambu T."/>
            <person name="Yamanaka T."/>
            <person name="Mashimo C."/>
            <person name="Sugimori C."/>
            <person name="Leung K.-P."/>
            <person name="Fukushima H."/>
        </authorList>
    </citation>
    <scope>NUCLEOTIDE SEQUENCE [LARGE SCALE GENOMIC DNA]</scope>
    <source>
        <strain evidence="1 2">DY-18</strain>
    </source>
</reference>
<evidence type="ECO:0000313" key="1">
    <source>
        <dbReference type="EMBL" id="BAI64687.1"/>
    </source>
</evidence>
<sequence>MIGHYFTKIGYSRKTTPFHRGVFDTPITSHTARELFRRALTRRILPVRIESETYMDLIAVDIDGTLASNRDQMDKYLTGFFASNRRFFKAIRNATVNVEIADRVREIAADTGAEVVVITGRDGTYMKELNQFIARAGLEPKHVFAKPGNDGSNSPAWKDSVIESLIADGNRIIHAFEDTDHEVYLRRGIPVTWVAPIRDYIGEWHYESIDIDPVAWAAEQREKEAARERQKRRLAEGVLAHQKAEAKERQANVAA</sequence>
<keyword evidence="1" id="KW-0645">Protease</keyword>
<dbReference type="Gene3D" id="3.40.50.1000">
    <property type="entry name" value="HAD superfamily/HAD-like"/>
    <property type="match status" value="1"/>
</dbReference>
<dbReference type="Proteomes" id="UP000001883">
    <property type="component" value="Chromosome"/>
</dbReference>
<organism evidence="1 2">
    <name type="scientific">Rothia mucilaginosa (strain DY-18)</name>
    <name type="common">Stomatococcus mucilaginosus</name>
    <dbReference type="NCBI Taxonomy" id="680646"/>
    <lineage>
        <taxon>Bacteria</taxon>
        <taxon>Bacillati</taxon>
        <taxon>Actinomycetota</taxon>
        <taxon>Actinomycetes</taxon>
        <taxon>Micrococcales</taxon>
        <taxon>Micrococcaceae</taxon>
        <taxon>Rothia</taxon>
    </lineage>
</organism>
<dbReference type="InterPro" id="IPR036412">
    <property type="entry name" value="HAD-like_sf"/>
</dbReference>
<evidence type="ECO:0000313" key="2">
    <source>
        <dbReference type="Proteomes" id="UP000001883"/>
    </source>
</evidence>
<dbReference type="InterPro" id="IPR023214">
    <property type="entry name" value="HAD_sf"/>
</dbReference>
<gene>
    <name evidence="1" type="ordered locus">RMDY18_08550</name>
</gene>
<keyword evidence="1" id="KW-0378">Hydrolase</keyword>
<protein>
    <submittedName>
        <fullName evidence="1">Subtilisin-like serine protease</fullName>
    </submittedName>
</protein>
<accession>D2NSR1</accession>
<dbReference type="HOGENOM" id="CLU_095330_0_0_11"/>
<reference evidence="1 2" key="2">
    <citation type="journal article" date="2010" name="J Osaka Dent Univ">
        <title>Isolation and identification of Rothia mucilaginosa from persistent apical periodontitis lesions.</title>
        <authorList>
            <person name="Yamane K."/>
            <person name="Yoshida M."/>
            <person name="Fujihira T."/>
            <person name="Baba T."/>
            <person name="Tsuji N."/>
            <person name="Hayashi H."/>
            <person name="Sugimori C."/>
            <person name="Yamanaka T."/>
            <person name="Mashimo C."/>
            <person name="Nambu T."/>
            <person name="Kawai H."/>
            <person name="Fukushima H."/>
        </authorList>
    </citation>
    <scope>NUCLEOTIDE SEQUENCE [LARGE SCALE GENOMIC DNA]</scope>
    <source>
        <strain evidence="1 2">DY-18</strain>
    </source>
</reference>
<dbReference type="SUPFAM" id="SSF56784">
    <property type="entry name" value="HAD-like"/>
    <property type="match status" value="1"/>
</dbReference>